<gene>
    <name evidence="1" type="ORF">LIZ82_13775</name>
</gene>
<dbReference type="AlphaFoldDB" id="A0AAW4UQC3"/>
<dbReference type="RefSeq" id="WP_306783380.1">
    <property type="nucleotide sequence ID" value="NZ_JAJCJQ010000028.1"/>
</dbReference>
<comment type="caution">
    <text evidence="1">The sequence shown here is derived from an EMBL/GenBank/DDBJ whole genome shotgun (WGS) entry which is preliminary data.</text>
</comment>
<proteinExistence type="predicted"/>
<accession>A0AAW4UQC3</accession>
<dbReference type="Proteomes" id="UP001197741">
    <property type="component" value="Unassembled WGS sequence"/>
</dbReference>
<reference evidence="1" key="1">
    <citation type="submission" date="2021-10" db="EMBL/GenBank/DDBJ databases">
        <title>Collection of gut derived symbiotic bacterial strains cultured from healthy donors.</title>
        <authorList>
            <person name="Lin H."/>
            <person name="Littmann E."/>
            <person name="Kohout C."/>
            <person name="Pamer E.G."/>
        </authorList>
    </citation>
    <scope>NUCLEOTIDE SEQUENCE</scope>
    <source>
        <strain evidence="1">DFI.7.28A</strain>
    </source>
</reference>
<dbReference type="EMBL" id="JAJCJQ010000028">
    <property type="protein sequence ID" value="MCB6961945.1"/>
    <property type="molecule type" value="Genomic_DNA"/>
</dbReference>
<evidence type="ECO:0000313" key="1">
    <source>
        <dbReference type="EMBL" id="MCB6961945.1"/>
    </source>
</evidence>
<protein>
    <submittedName>
        <fullName evidence="1">Uncharacterized protein</fullName>
    </submittedName>
</protein>
<name>A0AAW4UQC3_9FIRM</name>
<evidence type="ECO:0000313" key="2">
    <source>
        <dbReference type="Proteomes" id="UP001197741"/>
    </source>
</evidence>
<organism evidence="1 2">
    <name type="scientific">Agathobacter rectalis</name>
    <dbReference type="NCBI Taxonomy" id="39491"/>
    <lineage>
        <taxon>Bacteria</taxon>
        <taxon>Bacillati</taxon>
        <taxon>Bacillota</taxon>
        <taxon>Clostridia</taxon>
        <taxon>Lachnospirales</taxon>
        <taxon>Lachnospiraceae</taxon>
        <taxon>Agathobacter</taxon>
    </lineage>
</organism>
<sequence>MINRTTLRKRMKLWQSFSNRDMKRDVFATLLREDIENGNKIFSIIEKDVKTEKRFRKLLSPGSLNELSDVIIGYNMSTTIEVLLNITEKILMFECAAINKYILLRGKYERYLFSNNYKQCKEILGEIENTVGFSIWGWMFPAFFSRRIGKWFGSKQKITWKVYRRNREKSTDQYVIGLL</sequence>